<proteinExistence type="predicted"/>
<feature type="non-terminal residue" evidence="1">
    <location>
        <position position="228"/>
    </location>
</feature>
<reference evidence="1" key="1">
    <citation type="submission" date="2021-06" db="EMBL/GenBank/DDBJ databases">
        <authorList>
            <person name="Kallberg Y."/>
            <person name="Tangrot J."/>
            <person name="Rosling A."/>
        </authorList>
    </citation>
    <scope>NUCLEOTIDE SEQUENCE</scope>
    <source>
        <strain evidence="1">MT106</strain>
    </source>
</reference>
<feature type="non-terminal residue" evidence="1">
    <location>
        <position position="1"/>
    </location>
</feature>
<dbReference type="Gene3D" id="2.60.40.640">
    <property type="match status" value="1"/>
</dbReference>
<dbReference type="InterPro" id="IPR014752">
    <property type="entry name" value="Arrestin-like_C"/>
</dbReference>
<name>A0A9N9HN84_9GLOM</name>
<dbReference type="Proteomes" id="UP000789831">
    <property type="component" value="Unassembled WGS sequence"/>
</dbReference>
<dbReference type="EMBL" id="CAJVPL010017058">
    <property type="protein sequence ID" value="CAG8697585.1"/>
    <property type="molecule type" value="Genomic_DNA"/>
</dbReference>
<dbReference type="OrthoDB" id="4001642at2759"/>
<sequence length="228" mass="25982">APANPKNFIYFTFAGTTQTFQSGYLGITESSIQGILHIKSSMLKHPLLAKQIIVTLTCTQSAHWKYGKTRLIISLKTLELSQILFSSDAPQLLNDCEFPFVFQLPATATGSFKTNACENTYRLDAKLKRKKVKWYQLSSRSDWTFLPVFWYAFPTTEMYQPAILSNDPNNENPKIQWSFSLPKKHIAPNEEINARLNVTFLKPDVSIKSIEYSLKTYAFTQSGARTFT</sequence>
<dbReference type="AlphaFoldDB" id="A0A9N9HN84"/>
<evidence type="ECO:0000313" key="1">
    <source>
        <dbReference type="EMBL" id="CAG8697585.1"/>
    </source>
</evidence>
<gene>
    <name evidence="1" type="ORF">AGERDE_LOCUS13346</name>
</gene>
<comment type="caution">
    <text evidence="1">The sequence shown here is derived from an EMBL/GenBank/DDBJ whole genome shotgun (WGS) entry which is preliminary data.</text>
</comment>
<protein>
    <submittedName>
        <fullName evidence="1">8003_t:CDS:1</fullName>
    </submittedName>
</protein>
<accession>A0A9N9HN84</accession>
<evidence type="ECO:0000313" key="2">
    <source>
        <dbReference type="Proteomes" id="UP000789831"/>
    </source>
</evidence>
<keyword evidence="2" id="KW-1185">Reference proteome</keyword>
<organism evidence="1 2">
    <name type="scientific">Ambispora gerdemannii</name>
    <dbReference type="NCBI Taxonomy" id="144530"/>
    <lineage>
        <taxon>Eukaryota</taxon>
        <taxon>Fungi</taxon>
        <taxon>Fungi incertae sedis</taxon>
        <taxon>Mucoromycota</taxon>
        <taxon>Glomeromycotina</taxon>
        <taxon>Glomeromycetes</taxon>
        <taxon>Archaeosporales</taxon>
        <taxon>Ambisporaceae</taxon>
        <taxon>Ambispora</taxon>
    </lineage>
</organism>